<evidence type="ECO:0000313" key="2">
    <source>
        <dbReference type="Proteomes" id="UP000799118"/>
    </source>
</evidence>
<accession>A0A6A4HNE4</accession>
<organism evidence="1 2">
    <name type="scientific">Gymnopus androsaceus JB14</name>
    <dbReference type="NCBI Taxonomy" id="1447944"/>
    <lineage>
        <taxon>Eukaryota</taxon>
        <taxon>Fungi</taxon>
        <taxon>Dikarya</taxon>
        <taxon>Basidiomycota</taxon>
        <taxon>Agaricomycotina</taxon>
        <taxon>Agaricomycetes</taxon>
        <taxon>Agaricomycetidae</taxon>
        <taxon>Agaricales</taxon>
        <taxon>Marasmiineae</taxon>
        <taxon>Omphalotaceae</taxon>
        <taxon>Gymnopus</taxon>
    </lineage>
</organism>
<proteinExistence type="predicted"/>
<gene>
    <name evidence="1" type="ORF">BT96DRAFT_672540</name>
</gene>
<protein>
    <submittedName>
        <fullName evidence="1">Uncharacterized protein</fullName>
    </submittedName>
</protein>
<dbReference type="InterPro" id="IPR038256">
    <property type="entry name" value="Pol_alpha_znc_sf"/>
</dbReference>
<keyword evidence="2" id="KW-1185">Reference proteome</keyword>
<sequence>MSVLLALQTISIFATFDSLKSDKERYENVVPFNVTCRSCKVTFSFKPLNDSDCCPVPRVVSVQGARRHFQDRASKCRWRHQSNCRSLSSIRYGSCVPTDLWIQDTDDRYPTAVHVCVQDALAKCFEDCSLFLLFASRGSHSFHFAFSIPTR</sequence>
<reference evidence="1" key="1">
    <citation type="journal article" date="2019" name="Environ. Microbiol.">
        <title>Fungal ecological strategies reflected in gene transcription - a case study of two litter decomposers.</title>
        <authorList>
            <person name="Barbi F."/>
            <person name="Kohler A."/>
            <person name="Barry K."/>
            <person name="Baskaran P."/>
            <person name="Daum C."/>
            <person name="Fauchery L."/>
            <person name="Ihrmark K."/>
            <person name="Kuo A."/>
            <person name="LaButti K."/>
            <person name="Lipzen A."/>
            <person name="Morin E."/>
            <person name="Grigoriev I.V."/>
            <person name="Henrissat B."/>
            <person name="Lindahl B."/>
            <person name="Martin F."/>
        </authorList>
    </citation>
    <scope>NUCLEOTIDE SEQUENCE</scope>
    <source>
        <strain evidence="1">JB14</strain>
    </source>
</reference>
<dbReference type="EMBL" id="ML769462">
    <property type="protein sequence ID" value="KAE9399989.1"/>
    <property type="molecule type" value="Genomic_DNA"/>
</dbReference>
<dbReference type="Proteomes" id="UP000799118">
    <property type="component" value="Unassembled WGS sequence"/>
</dbReference>
<name>A0A6A4HNE4_9AGAR</name>
<dbReference type="AlphaFoldDB" id="A0A6A4HNE4"/>
<evidence type="ECO:0000313" key="1">
    <source>
        <dbReference type="EMBL" id="KAE9399989.1"/>
    </source>
</evidence>
<dbReference type="Gene3D" id="1.10.3200.20">
    <property type="entry name" value="DNA Polymerase alpha, zinc finger"/>
    <property type="match status" value="1"/>
</dbReference>